<dbReference type="Proteomes" id="UP000320762">
    <property type="component" value="Unassembled WGS sequence"/>
</dbReference>
<dbReference type="SMART" id="SM00279">
    <property type="entry name" value="HhH2"/>
    <property type="match status" value="1"/>
</dbReference>
<keyword evidence="3" id="KW-0479">Metal-binding</keyword>
<feature type="region of interest" description="Disordered" evidence="7">
    <location>
        <begin position="283"/>
        <end position="315"/>
    </location>
</feature>
<dbReference type="PANTHER" id="PTHR11081:SF9">
    <property type="entry name" value="FLAP ENDONUCLEASE 1"/>
    <property type="match status" value="1"/>
</dbReference>
<dbReference type="GO" id="GO:0046872">
    <property type="term" value="F:metal ion binding"/>
    <property type="evidence" value="ECO:0007669"/>
    <property type="project" value="UniProtKB-KW"/>
</dbReference>
<dbReference type="GO" id="GO:0003677">
    <property type="term" value="F:DNA binding"/>
    <property type="evidence" value="ECO:0007669"/>
    <property type="project" value="InterPro"/>
</dbReference>
<dbReference type="AlphaFoldDB" id="A0A550CFP5"/>
<keyword evidence="5" id="KW-0378">Hydrolase</keyword>
<feature type="domain" description="XPG N-terminal" evidence="9">
    <location>
        <begin position="1"/>
        <end position="100"/>
    </location>
</feature>
<evidence type="ECO:0000256" key="3">
    <source>
        <dbReference type="ARBA" id="ARBA00022723"/>
    </source>
</evidence>
<dbReference type="SUPFAM" id="SSF47807">
    <property type="entry name" value="5' to 3' exonuclease, C-terminal subdomain"/>
    <property type="match status" value="1"/>
</dbReference>
<protein>
    <submittedName>
        <fullName evidence="10">PIN domain-like protein</fullName>
    </submittedName>
</protein>
<organism evidence="10 11">
    <name type="scientific">Schizophyllum amplum</name>
    <dbReference type="NCBI Taxonomy" id="97359"/>
    <lineage>
        <taxon>Eukaryota</taxon>
        <taxon>Fungi</taxon>
        <taxon>Dikarya</taxon>
        <taxon>Basidiomycota</taxon>
        <taxon>Agaricomycotina</taxon>
        <taxon>Agaricomycetes</taxon>
        <taxon>Agaricomycetidae</taxon>
        <taxon>Agaricales</taxon>
        <taxon>Schizophyllaceae</taxon>
        <taxon>Schizophyllum</taxon>
    </lineage>
</organism>
<keyword evidence="4" id="KW-0255">Endonuclease</keyword>
<reference evidence="10 11" key="1">
    <citation type="journal article" date="2019" name="New Phytol.">
        <title>Comparative genomics reveals unique wood-decay strategies and fruiting body development in the Schizophyllaceae.</title>
        <authorList>
            <person name="Almasi E."/>
            <person name="Sahu N."/>
            <person name="Krizsan K."/>
            <person name="Balint B."/>
            <person name="Kovacs G.M."/>
            <person name="Kiss B."/>
            <person name="Cseklye J."/>
            <person name="Drula E."/>
            <person name="Henrissat B."/>
            <person name="Nagy I."/>
            <person name="Chovatia M."/>
            <person name="Adam C."/>
            <person name="LaButti K."/>
            <person name="Lipzen A."/>
            <person name="Riley R."/>
            <person name="Grigoriev I.V."/>
            <person name="Nagy L.G."/>
        </authorList>
    </citation>
    <scope>NUCLEOTIDE SEQUENCE [LARGE SCALE GENOMIC DNA]</scope>
    <source>
        <strain evidence="10 11">NL-1724</strain>
    </source>
</reference>
<evidence type="ECO:0000313" key="11">
    <source>
        <dbReference type="Proteomes" id="UP000320762"/>
    </source>
</evidence>
<dbReference type="GO" id="GO:0005634">
    <property type="term" value="C:nucleus"/>
    <property type="evidence" value="ECO:0007669"/>
    <property type="project" value="TreeGrafter"/>
</dbReference>
<gene>
    <name evidence="10" type="ORF">BD626DRAFT_568979</name>
</gene>
<dbReference type="InterPro" id="IPR006086">
    <property type="entry name" value="XPG-I_dom"/>
</dbReference>
<feature type="domain" description="XPG-I" evidence="8">
    <location>
        <begin position="437"/>
        <end position="506"/>
    </location>
</feature>
<dbReference type="Gene3D" id="3.40.50.1010">
    <property type="entry name" value="5'-nuclease"/>
    <property type="match status" value="2"/>
</dbReference>
<dbReference type="InterPro" id="IPR008918">
    <property type="entry name" value="HhH2"/>
</dbReference>
<evidence type="ECO:0000256" key="4">
    <source>
        <dbReference type="ARBA" id="ARBA00022759"/>
    </source>
</evidence>
<dbReference type="Gene3D" id="1.10.150.20">
    <property type="entry name" value="5' to 3' exonuclease, C-terminal subdomain"/>
    <property type="match status" value="1"/>
</dbReference>
<dbReference type="SMART" id="SM00485">
    <property type="entry name" value="XPGN"/>
    <property type="match status" value="1"/>
</dbReference>
<comment type="cofactor">
    <cofactor evidence="1">
        <name>Mg(2+)</name>
        <dbReference type="ChEBI" id="CHEBI:18420"/>
    </cofactor>
</comment>
<dbReference type="InterPro" id="IPR036279">
    <property type="entry name" value="5-3_exonuclease_C_sf"/>
</dbReference>
<feature type="compositionally biased region" description="Polar residues" evidence="7">
    <location>
        <begin position="232"/>
        <end position="242"/>
    </location>
</feature>
<name>A0A550CFP5_9AGAR</name>
<dbReference type="SMART" id="SM00484">
    <property type="entry name" value="XPGI"/>
    <property type="match status" value="1"/>
</dbReference>
<dbReference type="GO" id="GO:0005737">
    <property type="term" value="C:cytoplasm"/>
    <property type="evidence" value="ECO:0007669"/>
    <property type="project" value="TreeGrafter"/>
</dbReference>
<dbReference type="Pfam" id="PF00752">
    <property type="entry name" value="XPG_N"/>
    <property type="match status" value="1"/>
</dbReference>
<dbReference type="InterPro" id="IPR006085">
    <property type="entry name" value="XPG_DNA_repair_N"/>
</dbReference>
<feature type="region of interest" description="Disordered" evidence="7">
    <location>
        <begin position="211"/>
        <end position="260"/>
    </location>
</feature>
<dbReference type="InterPro" id="IPR029060">
    <property type="entry name" value="PIN-like_dom_sf"/>
</dbReference>
<feature type="compositionally biased region" description="Low complexity" evidence="7">
    <location>
        <begin position="283"/>
        <end position="300"/>
    </location>
</feature>
<evidence type="ECO:0000256" key="2">
    <source>
        <dbReference type="ARBA" id="ARBA00022722"/>
    </source>
</evidence>
<keyword evidence="11" id="KW-1185">Reference proteome</keyword>
<evidence type="ECO:0000256" key="7">
    <source>
        <dbReference type="SAM" id="MobiDB-lite"/>
    </source>
</evidence>
<dbReference type="GO" id="GO:0006281">
    <property type="term" value="P:DNA repair"/>
    <property type="evidence" value="ECO:0007669"/>
    <property type="project" value="UniProtKB-ARBA"/>
</dbReference>
<evidence type="ECO:0000256" key="5">
    <source>
        <dbReference type="ARBA" id="ARBA00022801"/>
    </source>
</evidence>
<dbReference type="GO" id="GO:0017108">
    <property type="term" value="F:5'-flap endonuclease activity"/>
    <property type="evidence" value="ECO:0007669"/>
    <property type="project" value="TreeGrafter"/>
</dbReference>
<dbReference type="Pfam" id="PF00867">
    <property type="entry name" value="XPG_I"/>
    <property type="match status" value="1"/>
</dbReference>
<evidence type="ECO:0000256" key="1">
    <source>
        <dbReference type="ARBA" id="ARBA00001946"/>
    </source>
</evidence>
<comment type="caution">
    <text evidence="10">The sequence shown here is derived from an EMBL/GenBank/DDBJ whole genome shotgun (WGS) entry which is preliminary data.</text>
</comment>
<dbReference type="SUPFAM" id="SSF88723">
    <property type="entry name" value="PIN domain-like"/>
    <property type="match status" value="1"/>
</dbReference>
<dbReference type="PANTHER" id="PTHR11081">
    <property type="entry name" value="FLAP ENDONUCLEASE FAMILY MEMBER"/>
    <property type="match status" value="1"/>
</dbReference>
<dbReference type="GO" id="GO:0008409">
    <property type="term" value="F:5'-3' exonuclease activity"/>
    <property type="evidence" value="ECO:0007669"/>
    <property type="project" value="TreeGrafter"/>
</dbReference>
<proteinExistence type="predicted"/>
<dbReference type="EMBL" id="VDMD01000009">
    <property type="protein sequence ID" value="TRM63594.1"/>
    <property type="molecule type" value="Genomic_DNA"/>
</dbReference>
<dbReference type="OrthoDB" id="31113at2759"/>
<keyword evidence="6" id="KW-0460">Magnesium</keyword>
<evidence type="ECO:0000259" key="9">
    <source>
        <dbReference type="SMART" id="SM00485"/>
    </source>
</evidence>
<dbReference type="PRINTS" id="PR00853">
    <property type="entry name" value="XPGRADSUPER"/>
</dbReference>
<feature type="compositionally biased region" description="Basic and acidic residues" evidence="7">
    <location>
        <begin position="246"/>
        <end position="260"/>
    </location>
</feature>
<sequence length="636" mass="69695">MGVLGLTPFLQKACPEAIQKLPNRLKGLAGKTVVIDGTLITQRLHFAPLPHKYRHVLGWYRIMQEIRESGVNAICVFDGKERSLAKAREVSRRRETRALAMARGSLEVERLRRLRGVETLLGRLNFLDVSERNGILEALEASTKSSSGLHAPSHEQELISATVAATGSVESYTRAIDDFLHHLEAEDISADAALYSGPNVEDVWHAISSHESMPSNPLPAFRPAESHDGPLINTTRNGQPSASPEHAVRPDDTQMTDLKPDASFDLANDLSFVPSLNEPALRSMLSSESSRTTASQAQSSLPPLPTVDGDNSGTAHVTTDDLTALLVSLYQDYRNSIPKVAALIASPVASESQSDAQSDVLMTREQRQLTLDEGSFWEDLRTRQSLVSADTIVLAKTKPKIAIDTLMHKSALMHASFDRRAHPPTDITYAESKEILAALGVPCIDATGKFEAEALASAMVLGGQADYVVSEDTDVLVYGAPLLRNLSNRLGPLVLLPSSLSDLLQLPRSAYIDFAILLGTDFTQRIKNVGPARALKFIRTHGCIERVVHEETKYPPRIPISEYLQQVAVARAIFATLPPLPAREQLAQGAVDEARVNEVLHKYDLETYLREEEWDYDSGVGTNYFGDDPRATSQGY</sequence>
<evidence type="ECO:0000259" key="8">
    <source>
        <dbReference type="SMART" id="SM00484"/>
    </source>
</evidence>
<keyword evidence="2" id="KW-0540">Nuclease</keyword>
<dbReference type="STRING" id="97359.A0A550CFP5"/>
<evidence type="ECO:0000313" key="10">
    <source>
        <dbReference type="EMBL" id="TRM63594.1"/>
    </source>
</evidence>
<dbReference type="InterPro" id="IPR006084">
    <property type="entry name" value="XPG/Rad2"/>
</dbReference>
<evidence type="ECO:0000256" key="6">
    <source>
        <dbReference type="ARBA" id="ARBA00022842"/>
    </source>
</evidence>
<accession>A0A550CFP5</accession>